<dbReference type="PROSITE" id="PS00622">
    <property type="entry name" value="HTH_LUXR_1"/>
    <property type="match status" value="1"/>
</dbReference>
<evidence type="ECO:0000256" key="1">
    <source>
        <dbReference type="ARBA" id="ARBA00023015"/>
    </source>
</evidence>
<organism evidence="5 6">
    <name type="scientific">Ruegeria haliotis</name>
    <dbReference type="NCBI Taxonomy" id="2747601"/>
    <lineage>
        <taxon>Bacteria</taxon>
        <taxon>Pseudomonadati</taxon>
        <taxon>Pseudomonadota</taxon>
        <taxon>Alphaproteobacteria</taxon>
        <taxon>Rhodobacterales</taxon>
        <taxon>Roseobacteraceae</taxon>
        <taxon>Ruegeria</taxon>
    </lineage>
</organism>
<keyword evidence="3" id="KW-0804">Transcription</keyword>
<dbReference type="InterPro" id="IPR016032">
    <property type="entry name" value="Sig_transdc_resp-reg_C-effctor"/>
</dbReference>
<dbReference type="Pfam" id="PF00196">
    <property type="entry name" value="GerE"/>
    <property type="match status" value="1"/>
</dbReference>
<dbReference type="PROSITE" id="PS50043">
    <property type="entry name" value="HTH_LUXR_2"/>
    <property type="match status" value="1"/>
</dbReference>
<dbReference type="PANTHER" id="PTHR44688">
    <property type="entry name" value="DNA-BINDING TRANSCRIPTIONAL ACTIVATOR DEVR_DOSR"/>
    <property type="match status" value="1"/>
</dbReference>
<dbReference type="PANTHER" id="PTHR44688:SF16">
    <property type="entry name" value="DNA-BINDING TRANSCRIPTIONAL ACTIVATOR DEVR_DOSR"/>
    <property type="match status" value="1"/>
</dbReference>
<evidence type="ECO:0000313" key="5">
    <source>
        <dbReference type="EMBL" id="NVO58467.1"/>
    </source>
</evidence>
<dbReference type="Gene3D" id="1.10.10.10">
    <property type="entry name" value="Winged helix-like DNA-binding domain superfamily/Winged helix DNA-binding domain"/>
    <property type="match status" value="1"/>
</dbReference>
<dbReference type="SMART" id="SM00421">
    <property type="entry name" value="HTH_LUXR"/>
    <property type="match status" value="1"/>
</dbReference>
<protein>
    <submittedName>
        <fullName evidence="5">Helix-turn-helix transcriptional regulator</fullName>
    </submittedName>
</protein>
<dbReference type="Proteomes" id="UP000630805">
    <property type="component" value="Unassembled WGS sequence"/>
</dbReference>
<dbReference type="InterPro" id="IPR036388">
    <property type="entry name" value="WH-like_DNA-bd_sf"/>
</dbReference>
<dbReference type="EMBL" id="JABXWT010000027">
    <property type="protein sequence ID" value="NVO58467.1"/>
    <property type="molecule type" value="Genomic_DNA"/>
</dbReference>
<evidence type="ECO:0000313" key="6">
    <source>
        <dbReference type="Proteomes" id="UP000630805"/>
    </source>
</evidence>
<dbReference type="PRINTS" id="PR00038">
    <property type="entry name" value="HTHLUXR"/>
</dbReference>
<feature type="domain" description="HTH luxR-type" evidence="4">
    <location>
        <begin position="157"/>
        <end position="224"/>
    </location>
</feature>
<keyword evidence="1" id="KW-0805">Transcription regulation</keyword>
<sequence>MADEIALLCSKIGGAVDNYFFMRDTPFHQDELRTLQGLFPTIRALHDLNQRLILNALGESQFLESGFPDFECFAIDDSNGKESYVSNTWQQLVGQSIALSDAVKLARQDQPGDPRVVGNVHVISEHLGADFPPAPNGRITFVVQRPMASSSLVLSEVVEHLFCDRLTQREVSICHLALRGFPSASIAQQLGIAVGTVKNHRKSIYRKLDITTERELFLLLLNSIGAQE</sequence>
<evidence type="ECO:0000259" key="4">
    <source>
        <dbReference type="PROSITE" id="PS50043"/>
    </source>
</evidence>
<gene>
    <name evidence="5" type="ORF">HW561_22040</name>
</gene>
<keyword evidence="6" id="KW-1185">Reference proteome</keyword>
<accession>A0ABX2PW79</accession>
<comment type="caution">
    <text evidence="5">The sequence shown here is derived from an EMBL/GenBank/DDBJ whole genome shotgun (WGS) entry which is preliminary data.</text>
</comment>
<evidence type="ECO:0000256" key="2">
    <source>
        <dbReference type="ARBA" id="ARBA00023125"/>
    </source>
</evidence>
<keyword evidence="2" id="KW-0238">DNA-binding</keyword>
<dbReference type="CDD" id="cd06170">
    <property type="entry name" value="LuxR_C_like"/>
    <property type="match status" value="1"/>
</dbReference>
<reference evidence="5 6" key="1">
    <citation type="submission" date="2020-06" db="EMBL/GenBank/DDBJ databases">
        <authorList>
            <person name="Cao W.R."/>
        </authorList>
    </citation>
    <scope>NUCLEOTIDE SEQUENCE [LARGE SCALE GENOMIC DNA]</scope>
    <source>
        <strain evidence="5 6">B1Z28</strain>
    </source>
</reference>
<proteinExistence type="predicted"/>
<dbReference type="InterPro" id="IPR000792">
    <property type="entry name" value="Tscrpt_reg_LuxR_C"/>
</dbReference>
<dbReference type="SUPFAM" id="SSF46894">
    <property type="entry name" value="C-terminal effector domain of the bipartite response regulators"/>
    <property type="match status" value="1"/>
</dbReference>
<name>A0ABX2PW79_9RHOB</name>
<evidence type="ECO:0000256" key="3">
    <source>
        <dbReference type="ARBA" id="ARBA00023163"/>
    </source>
</evidence>